<gene>
    <name evidence="4" type="ORF">NA57DRAFT_70082</name>
</gene>
<keyword evidence="3" id="KW-0560">Oxidoreductase</keyword>
<dbReference type="InterPro" id="IPR004136">
    <property type="entry name" value="NMO"/>
</dbReference>
<dbReference type="PANTHER" id="PTHR32332:SF34">
    <property type="entry name" value="2-NITROPROPANE DIOXYGENASE FAMILY, PUTATIVE-RELATED"/>
    <property type="match status" value="1"/>
</dbReference>
<comment type="caution">
    <text evidence="4">The sequence shown here is derived from an EMBL/GenBank/DDBJ whole genome shotgun (WGS) entry which is preliminary data.</text>
</comment>
<accession>A0A9P4MAE5</accession>
<sequence length="347" mass="36115">MGSPIQKSIRLLQSTYPWTSHPIVVGAPMRILSGPALAVAVSHAGGIGFIGPGAKPTDLEPALKQASSLISQSTHLSKHINKGSKLLPIGIGFQTWAGSLATAARILSDPSIQPAAVWLFAPRHGQNELDEWSEAICSASPDTQIWIQVASVSDALAAAHSSQKPDVLLPEVVDALSGSASTSSIPLVAAGGIIDSRGYAAALTLGASAATLGTRLLAASEAIINPGYQAHVLSATDGGQSTVRTQLYNHLRGTTDWPAPFDARGLINQSWRDHEAGVAFEKNKSLHDELLKKDGGKGAWGEQGRTATYAGTGIGLVRSVKPAGEVVEEVRAGVDKILEMAVQNAKL</sequence>
<evidence type="ECO:0000256" key="1">
    <source>
        <dbReference type="ARBA" id="ARBA00022630"/>
    </source>
</evidence>
<keyword evidence="2" id="KW-0288">FMN</keyword>
<dbReference type="Gene3D" id="3.20.20.70">
    <property type="entry name" value="Aldolase class I"/>
    <property type="match status" value="2"/>
</dbReference>
<protein>
    <submittedName>
        <fullName evidence="4">Dehydrogenase</fullName>
    </submittedName>
</protein>
<dbReference type="EMBL" id="ML978121">
    <property type="protein sequence ID" value="KAF2103873.1"/>
    <property type="molecule type" value="Genomic_DNA"/>
</dbReference>
<dbReference type="InterPro" id="IPR013785">
    <property type="entry name" value="Aldolase_TIM"/>
</dbReference>
<keyword evidence="1" id="KW-0285">Flavoprotein</keyword>
<evidence type="ECO:0000256" key="2">
    <source>
        <dbReference type="ARBA" id="ARBA00022643"/>
    </source>
</evidence>
<reference evidence="4" key="1">
    <citation type="journal article" date="2020" name="Stud. Mycol.">
        <title>101 Dothideomycetes genomes: a test case for predicting lifestyles and emergence of pathogens.</title>
        <authorList>
            <person name="Haridas S."/>
            <person name="Albert R."/>
            <person name="Binder M."/>
            <person name="Bloem J."/>
            <person name="Labutti K."/>
            <person name="Salamov A."/>
            <person name="Andreopoulos B."/>
            <person name="Baker S."/>
            <person name="Barry K."/>
            <person name="Bills G."/>
            <person name="Bluhm B."/>
            <person name="Cannon C."/>
            <person name="Castanera R."/>
            <person name="Culley D."/>
            <person name="Daum C."/>
            <person name="Ezra D."/>
            <person name="Gonzalez J."/>
            <person name="Henrissat B."/>
            <person name="Kuo A."/>
            <person name="Liang C."/>
            <person name="Lipzen A."/>
            <person name="Lutzoni F."/>
            <person name="Magnuson J."/>
            <person name="Mondo S."/>
            <person name="Nolan M."/>
            <person name="Ohm R."/>
            <person name="Pangilinan J."/>
            <person name="Park H.-J."/>
            <person name="Ramirez L."/>
            <person name="Alfaro M."/>
            <person name="Sun H."/>
            <person name="Tritt A."/>
            <person name="Yoshinaga Y."/>
            <person name="Zwiers L.-H."/>
            <person name="Turgeon B."/>
            <person name="Goodwin S."/>
            <person name="Spatafora J."/>
            <person name="Crous P."/>
            <person name="Grigoriev I."/>
        </authorList>
    </citation>
    <scope>NUCLEOTIDE SEQUENCE</scope>
    <source>
        <strain evidence="4">CBS 133067</strain>
    </source>
</reference>
<evidence type="ECO:0000313" key="4">
    <source>
        <dbReference type="EMBL" id="KAF2103873.1"/>
    </source>
</evidence>
<dbReference type="CDD" id="cd04730">
    <property type="entry name" value="NPD_like"/>
    <property type="match status" value="1"/>
</dbReference>
<organism evidence="4 5">
    <name type="scientific">Rhizodiscina lignyota</name>
    <dbReference type="NCBI Taxonomy" id="1504668"/>
    <lineage>
        <taxon>Eukaryota</taxon>
        <taxon>Fungi</taxon>
        <taxon>Dikarya</taxon>
        <taxon>Ascomycota</taxon>
        <taxon>Pezizomycotina</taxon>
        <taxon>Dothideomycetes</taxon>
        <taxon>Pleosporomycetidae</taxon>
        <taxon>Aulographales</taxon>
        <taxon>Rhizodiscinaceae</taxon>
        <taxon>Rhizodiscina</taxon>
    </lineage>
</organism>
<dbReference type="OrthoDB" id="2349068at2759"/>
<keyword evidence="5" id="KW-1185">Reference proteome</keyword>
<dbReference type="SUPFAM" id="SSF51412">
    <property type="entry name" value="Inosine monophosphate dehydrogenase (IMPDH)"/>
    <property type="match status" value="1"/>
</dbReference>
<evidence type="ECO:0000256" key="3">
    <source>
        <dbReference type="ARBA" id="ARBA00023002"/>
    </source>
</evidence>
<dbReference type="PANTHER" id="PTHR32332">
    <property type="entry name" value="2-NITROPROPANE DIOXYGENASE"/>
    <property type="match status" value="1"/>
</dbReference>
<proteinExistence type="predicted"/>
<dbReference type="AlphaFoldDB" id="A0A9P4MAE5"/>
<name>A0A9P4MAE5_9PEZI</name>
<dbReference type="Proteomes" id="UP000799772">
    <property type="component" value="Unassembled WGS sequence"/>
</dbReference>
<dbReference type="Pfam" id="PF03060">
    <property type="entry name" value="NMO"/>
    <property type="match status" value="1"/>
</dbReference>
<evidence type="ECO:0000313" key="5">
    <source>
        <dbReference type="Proteomes" id="UP000799772"/>
    </source>
</evidence>
<dbReference type="GO" id="GO:0018580">
    <property type="term" value="F:nitronate monooxygenase activity"/>
    <property type="evidence" value="ECO:0007669"/>
    <property type="project" value="InterPro"/>
</dbReference>